<sequence>MMLVDTIVARRMVLLEGSDPEVVAVGAWRWRNCVSYRVIDSGSTTEGRRNTGPALEGVLTRQPRFVLQALRVTTFITTSIPHVLRTIRM</sequence>
<proteinExistence type="predicted"/>
<gene>
    <name evidence="1" type="ORF">AMATHDRAFT_4461</name>
</gene>
<keyword evidence="2" id="KW-1185">Reference proteome</keyword>
<evidence type="ECO:0000313" key="2">
    <source>
        <dbReference type="Proteomes" id="UP000242287"/>
    </source>
</evidence>
<protein>
    <submittedName>
        <fullName evidence="1">Uncharacterized protein</fullName>
    </submittedName>
</protein>
<name>A0A2A9NQE8_9AGAR</name>
<evidence type="ECO:0000313" key="1">
    <source>
        <dbReference type="EMBL" id="PFH49912.1"/>
    </source>
</evidence>
<dbReference type="Proteomes" id="UP000242287">
    <property type="component" value="Unassembled WGS sequence"/>
</dbReference>
<reference evidence="1 2" key="1">
    <citation type="submission" date="2014-02" db="EMBL/GenBank/DDBJ databases">
        <title>Transposable element dynamics among asymbiotic and ectomycorrhizal Amanita fungi.</title>
        <authorList>
            <consortium name="DOE Joint Genome Institute"/>
            <person name="Hess J."/>
            <person name="Skrede I."/>
            <person name="Wolfe B."/>
            <person name="LaButti K."/>
            <person name="Ohm R.A."/>
            <person name="Grigoriev I.V."/>
            <person name="Pringle A."/>
        </authorList>
    </citation>
    <scope>NUCLEOTIDE SEQUENCE [LARGE SCALE GENOMIC DNA]</scope>
    <source>
        <strain evidence="1 2">SKay4041</strain>
    </source>
</reference>
<dbReference type="AlphaFoldDB" id="A0A2A9NQE8"/>
<dbReference type="EMBL" id="KZ302016">
    <property type="protein sequence ID" value="PFH49912.1"/>
    <property type="molecule type" value="Genomic_DNA"/>
</dbReference>
<organism evidence="1 2">
    <name type="scientific">Amanita thiersii Skay4041</name>
    <dbReference type="NCBI Taxonomy" id="703135"/>
    <lineage>
        <taxon>Eukaryota</taxon>
        <taxon>Fungi</taxon>
        <taxon>Dikarya</taxon>
        <taxon>Basidiomycota</taxon>
        <taxon>Agaricomycotina</taxon>
        <taxon>Agaricomycetes</taxon>
        <taxon>Agaricomycetidae</taxon>
        <taxon>Agaricales</taxon>
        <taxon>Pluteineae</taxon>
        <taxon>Amanitaceae</taxon>
        <taxon>Amanita</taxon>
    </lineage>
</organism>
<accession>A0A2A9NQE8</accession>